<dbReference type="InterPro" id="IPR006096">
    <property type="entry name" value="Glu/Leu/Phe/Val/Trp_DH_C"/>
</dbReference>
<evidence type="ECO:0000256" key="12">
    <source>
        <dbReference type="ARBA" id="ARBA00023180"/>
    </source>
</evidence>
<dbReference type="Gene3D" id="3.40.50.300">
    <property type="entry name" value="P-loop containing nucleotide triphosphate hydrolases"/>
    <property type="match status" value="1"/>
</dbReference>
<comment type="catalytic activity">
    <reaction evidence="14">
        <text>L-glutamate + NAD(+) + H2O = 2-oxoglutarate + NH4(+) + NADH + H(+)</text>
        <dbReference type="Rhea" id="RHEA:15133"/>
        <dbReference type="ChEBI" id="CHEBI:15377"/>
        <dbReference type="ChEBI" id="CHEBI:15378"/>
        <dbReference type="ChEBI" id="CHEBI:16810"/>
        <dbReference type="ChEBI" id="CHEBI:28938"/>
        <dbReference type="ChEBI" id="CHEBI:29985"/>
        <dbReference type="ChEBI" id="CHEBI:57540"/>
        <dbReference type="ChEBI" id="CHEBI:57945"/>
        <dbReference type="EC" id="1.4.1.3"/>
    </reaction>
</comment>
<keyword evidence="8" id="KW-1133">Transmembrane helix</keyword>
<dbReference type="CDD" id="cd01076">
    <property type="entry name" value="NAD_bind_1_Glu_DH"/>
    <property type="match status" value="1"/>
</dbReference>
<evidence type="ECO:0000256" key="6">
    <source>
        <dbReference type="ARBA" id="ARBA00022692"/>
    </source>
</evidence>
<dbReference type="Pfam" id="PF00208">
    <property type="entry name" value="ELFV_dehydrog"/>
    <property type="match status" value="1"/>
</dbReference>
<dbReference type="EC" id="1.4.1.3" evidence="4"/>
<dbReference type="InterPro" id="IPR009729">
    <property type="entry name" value="Gal-3-0_sulfotransfrase"/>
</dbReference>
<evidence type="ECO:0000256" key="13">
    <source>
        <dbReference type="ARBA" id="ARBA00040147"/>
    </source>
</evidence>
<evidence type="ECO:0000256" key="9">
    <source>
        <dbReference type="ARBA" id="ARBA00023002"/>
    </source>
</evidence>
<feature type="domain" description="Glutamate/phenylalanine/leucine/valine/L-tryptophan dehydrogenase C-terminal" evidence="17">
    <location>
        <begin position="523"/>
        <end position="807"/>
    </location>
</feature>
<dbReference type="InterPro" id="IPR046346">
    <property type="entry name" value="Aminoacid_DH-like_N_sf"/>
</dbReference>
<accession>A0ABN7T6K7</accession>
<evidence type="ECO:0000256" key="2">
    <source>
        <dbReference type="ARBA" id="ARBA00006382"/>
    </source>
</evidence>
<keyword evidence="12" id="KW-0325">Glycoprotein</keyword>
<evidence type="ECO:0000256" key="11">
    <source>
        <dbReference type="ARBA" id="ARBA00023136"/>
    </source>
</evidence>
<evidence type="ECO:0000256" key="5">
    <source>
        <dbReference type="ARBA" id="ARBA00022679"/>
    </source>
</evidence>
<keyword evidence="7" id="KW-0735">Signal-anchor</keyword>
<keyword evidence="6" id="KW-0812">Transmembrane</keyword>
<dbReference type="Pfam" id="PF02812">
    <property type="entry name" value="ELFV_dehydrog_N"/>
    <property type="match status" value="1"/>
</dbReference>
<dbReference type="InterPro" id="IPR006097">
    <property type="entry name" value="Glu/Leu/Phe/Val/Trp_DH_dimer"/>
</dbReference>
<dbReference type="Gene3D" id="3.40.50.720">
    <property type="entry name" value="NAD(P)-binding Rossmann-like Domain"/>
    <property type="match status" value="1"/>
</dbReference>
<dbReference type="InterPro" id="IPR036291">
    <property type="entry name" value="NAD(P)-bd_dom_sf"/>
</dbReference>
<keyword evidence="9 16" id="KW-0560">Oxidoreductase</keyword>
<evidence type="ECO:0000256" key="15">
    <source>
        <dbReference type="ARBA" id="ARBA00048577"/>
    </source>
</evidence>
<dbReference type="SUPFAM" id="SSF53223">
    <property type="entry name" value="Aminoacid dehydrogenase-like, N-terminal domain"/>
    <property type="match status" value="1"/>
</dbReference>
<evidence type="ECO:0000256" key="8">
    <source>
        <dbReference type="ARBA" id="ARBA00022989"/>
    </source>
</evidence>
<protein>
    <recommendedName>
        <fullName evidence="13">Glutamate dehydrogenase 1, mitochondrial</fullName>
        <ecNumber evidence="4">1.4.1.3</ecNumber>
    </recommendedName>
</protein>
<dbReference type="PRINTS" id="PR00082">
    <property type="entry name" value="GLFDHDRGNASE"/>
</dbReference>
<dbReference type="InterPro" id="IPR033922">
    <property type="entry name" value="NAD_bind_Glu_DH"/>
</dbReference>
<evidence type="ECO:0000259" key="17">
    <source>
        <dbReference type="SMART" id="SM00839"/>
    </source>
</evidence>
<dbReference type="Proteomes" id="UP001158576">
    <property type="component" value="Chromosome 2"/>
</dbReference>
<evidence type="ECO:0000313" key="19">
    <source>
        <dbReference type="Proteomes" id="UP001158576"/>
    </source>
</evidence>
<dbReference type="InterPro" id="IPR027417">
    <property type="entry name" value="P-loop_NTPase"/>
</dbReference>
<keyword evidence="19" id="KW-1185">Reference proteome</keyword>
<evidence type="ECO:0000313" key="18">
    <source>
        <dbReference type="EMBL" id="CAG5111759.1"/>
    </source>
</evidence>
<comment type="catalytic activity">
    <reaction evidence="15">
        <text>L-glutamate + NADP(+) + H2O = 2-oxoglutarate + NH4(+) + NADPH + H(+)</text>
        <dbReference type="Rhea" id="RHEA:11612"/>
        <dbReference type="ChEBI" id="CHEBI:15377"/>
        <dbReference type="ChEBI" id="CHEBI:15378"/>
        <dbReference type="ChEBI" id="CHEBI:16810"/>
        <dbReference type="ChEBI" id="CHEBI:28938"/>
        <dbReference type="ChEBI" id="CHEBI:29985"/>
        <dbReference type="ChEBI" id="CHEBI:57783"/>
        <dbReference type="ChEBI" id="CHEBI:58349"/>
        <dbReference type="EC" id="1.4.1.3"/>
    </reaction>
</comment>
<name>A0ABN7T6K7_OIKDI</name>
<evidence type="ECO:0000256" key="1">
    <source>
        <dbReference type="ARBA" id="ARBA00004323"/>
    </source>
</evidence>
<evidence type="ECO:0000256" key="7">
    <source>
        <dbReference type="ARBA" id="ARBA00022968"/>
    </source>
</evidence>
<dbReference type="Pfam" id="PF06990">
    <property type="entry name" value="Gal-3-0_sulfotr"/>
    <property type="match status" value="1"/>
</dbReference>
<evidence type="ECO:0000256" key="4">
    <source>
        <dbReference type="ARBA" id="ARBA00012889"/>
    </source>
</evidence>
<keyword evidence="11" id="KW-0472">Membrane</keyword>
<comment type="similarity">
    <text evidence="2 16">Belongs to the Glu/Leu/Phe/Val dehydrogenases family.</text>
</comment>
<proteinExistence type="inferred from homology"/>
<comment type="similarity">
    <text evidence="3">Belongs to the galactose-3-O-sulfotransferase family.</text>
</comment>
<dbReference type="PANTHER" id="PTHR11606">
    <property type="entry name" value="GLUTAMATE DEHYDROGENASE"/>
    <property type="match status" value="1"/>
</dbReference>
<reference evidence="18 19" key="1">
    <citation type="submission" date="2021-04" db="EMBL/GenBank/DDBJ databases">
        <authorList>
            <person name="Bliznina A."/>
        </authorList>
    </citation>
    <scope>NUCLEOTIDE SEQUENCE [LARGE SCALE GENOMIC DNA]</scope>
</reference>
<evidence type="ECO:0000256" key="14">
    <source>
        <dbReference type="ARBA" id="ARBA00047867"/>
    </source>
</evidence>
<keyword evidence="10" id="KW-0333">Golgi apparatus</keyword>
<dbReference type="SUPFAM" id="SSF52540">
    <property type="entry name" value="P-loop containing nucleoside triphosphate hydrolases"/>
    <property type="match status" value="1"/>
</dbReference>
<organism evidence="18 19">
    <name type="scientific">Oikopleura dioica</name>
    <name type="common">Tunicate</name>
    <dbReference type="NCBI Taxonomy" id="34765"/>
    <lineage>
        <taxon>Eukaryota</taxon>
        <taxon>Metazoa</taxon>
        <taxon>Chordata</taxon>
        <taxon>Tunicata</taxon>
        <taxon>Appendicularia</taxon>
        <taxon>Copelata</taxon>
        <taxon>Oikopleuridae</taxon>
        <taxon>Oikopleura</taxon>
    </lineage>
</organism>
<evidence type="ECO:0000256" key="3">
    <source>
        <dbReference type="ARBA" id="ARBA00008124"/>
    </source>
</evidence>
<comment type="subcellular location">
    <subcellularLocation>
        <location evidence="1">Golgi apparatus membrane</location>
        <topology evidence="1">Single-pass type II membrane protein</topology>
    </subcellularLocation>
</comment>
<dbReference type="SMART" id="SM00839">
    <property type="entry name" value="ELFV_dehydrog"/>
    <property type="match status" value="1"/>
</dbReference>
<gene>
    <name evidence="18" type="ORF">OKIOD_LOCUS14798</name>
</gene>
<dbReference type="PANTHER" id="PTHR11606:SF13">
    <property type="entry name" value="GLUTAMATE DEHYDROGENASE 1, MITOCHONDRIAL"/>
    <property type="match status" value="1"/>
</dbReference>
<evidence type="ECO:0000256" key="10">
    <source>
        <dbReference type="ARBA" id="ARBA00023034"/>
    </source>
</evidence>
<sequence>MKTHKTGSSTLQNIIYRYALTYNLTVGLPRGDEVYLCKHRPIKANCTDEHDGNYQVIANHHVWSPFIDKALPTAKKITILRDPVTQTISAWFYFPHAAMGFKNSSKKYEAFEQFIAKENLGKRVGNASFLENGRNPCAFDLGLMDIYEKLGSERAVAEWLVGYYDLILITEHFDESLILLKELLRLKYEDIVYFSAKKNQKKEFHVDDLSEQMIEKILDRQKVDKAIHEAANRTLFKKIEEFGAEKMEKELKLFNEFKERADRSDELLNLEGKELFFVFLLSSYQVKMKLSQTFIRAASTSAKADNPKFYSMVLDFTKASANILETKLIEDSQIKLGYDNAARSAQAEAAKRSATQKKNDIQGIFNHMMPCNTVLETSFRVRMDDGSCQVFSGYRAQHSHHRLPTKGGMRYAPDVDMDEVKALAALMTWKCSVADVPFGGAKAGITCDSKKYSKNELERITRAFTQQLSKHGFLGPSIDVPAPDMYTGEQEMAWMANEYQRLHPTDLNAAGCVTGKPISQGGVHGRVSATGRGVYHGVDLFCNSKKYMDMVGLTTGLKGKTYVMQGFGNVGFHSSRYFDRHGAKCIGVVEWDGCLFNENGIDIYALDEHKLKTGSITGFSGARAWDEAKEGSLIEVECDILGACAKEKVITADNAGRIKAKVIAEGANGPVTPKAHDILVKNKCLVIPDLYLNAGGVTVSYFEWLKNLNHVSYGRLTWEFTRDQNLAILQSVTDSIGKKVTPSADLEKRIHGATEKDIVHSGLAFTMKRSGTKIMETAETYNLGLDIRTAAYITSLKNVYECYKEAGFA</sequence>
<dbReference type="InterPro" id="IPR006095">
    <property type="entry name" value="Glu/Leu/Phe/Val/Trp_DH"/>
</dbReference>
<keyword evidence="5" id="KW-0808">Transferase</keyword>
<dbReference type="Gene3D" id="1.10.287.140">
    <property type="match status" value="1"/>
</dbReference>
<dbReference type="EMBL" id="OU015567">
    <property type="protein sequence ID" value="CAG5111759.1"/>
    <property type="molecule type" value="Genomic_DNA"/>
</dbReference>
<dbReference type="SUPFAM" id="SSF51735">
    <property type="entry name" value="NAD(P)-binding Rossmann-fold domains"/>
    <property type="match status" value="1"/>
</dbReference>
<dbReference type="Gene3D" id="3.40.50.10860">
    <property type="entry name" value="Leucine Dehydrogenase, chain A, domain 1"/>
    <property type="match status" value="1"/>
</dbReference>
<evidence type="ECO:0000256" key="16">
    <source>
        <dbReference type="RuleBase" id="RU004417"/>
    </source>
</evidence>